<evidence type="ECO:0000256" key="5">
    <source>
        <dbReference type="ARBA" id="ARBA00023125"/>
    </source>
</evidence>
<dbReference type="RefSeq" id="WP_266762449.1">
    <property type="nucleotide sequence ID" value="NZ_CP109135.1"/>
</dbReference>
<dbReference type="Pfam" id="PF00486">
    <property type="entry name" value="Trans_reg_C"/>
    <property type="match status" value="1"/>
</dbReference>
<evidence type="ECO:0000313" key="11">
    <source>
        <dbReference type="Proteomes" id="UP001340816"/>
    </source>
</evidence>
<dbReference type="InterPro" id="IPR016032">
    <property type="entry name" value="Sig_transdc_resp-reg_C-effctor"/>
</dbReference>
<organism evidence="10 11">
    <name type="scientific">Streptomyces phaeochromogenes</name>
    <dbReference type="NCBI Taxonomy" id="1923"/>
    <lineage>
        <taxon>Bacteria</taxon>
        <taxon>Bacillati</taxon>
        <taxon>Actinomycetota</taxon>
        <taxon>Actinomycetes</taxon>
        <taxon>Kitasatosporales</taxon>
        <taxon>Streptomycetaceae</taxon>
        <taxon>Streptomyces</taxon>
        <taxon>Streptomyces phaeochromogenes group</taxon>
    </lineage>
</organism>
<evidence type="ECO:0000259" key="9">
    <source>
        <dbReference type="PROSITE" id="PS51755"/>
    </source>
</evidence>
<evidence type="ECO:0000256" key="4">
    <source>
        <dbReference type="ARBA" id="ARBA00023015"/>
    </source>
</evidence>
<dbReference type="SUPFAM" id="SSF46894">
    <property type="entry name" value="C-terminal effector domain of the bipartite response regulators"/>
    <property type="match status" value="1"/>
</dbReference>
<dbReference type="InterPro" id="IPR002182">
    <property type="entry name" value="NB-ARC"/>
</dbReference>
<comment type="similarity">
    <text evidence="1">Belongs to the AfsR/DnrI/RedD regulatory family.</text>
</comment>
<dbReference type="Gene3D" id="3.40.50.300">
    <property type="entry name" value="P-loop containing nucleotide triphosphate hydrolases"/>
    <property type="match status" value="1"/>
</dbReference>
<dbReference type="SMART" id="SM00862">
    <property type="entry name" value="Trans_reg_C"/>
    <property type="match status" value="1"/>
</dbReference>
<evidence type="ECO:0000313" key="10">
    <source>
        <dbReference type="EMBL" id="WSD16702.1"/>
    </source>
</evidence>
<dbReference type="InterPro" id="IPR036388">
    <property type="entry name" value="WH-like_DNA-bd_sf"/>
</dbReference>
<dbReference type="Proteomes" id="UP001340816">
    <property type="component" value="Chromosome"/>
</dbReference>
<reference evidence="10 11" key="1">
    <citation type="submission" date="2022-10" db="EMBL/GenBank/DDBJ databases">
        <title>The complete genomes of actinobacterial strains from the NBC collection.</title>
        <authorList>
            <person name="Joergensen T.S."/>
            <person name="Alvarez Arevalo M."/>
            <person name="Sterndorff E.B."/>
            <person name="Faurdal D."/>
            <person name="Vuksanovic O."/>
            <person name="Mourched A.-S."/>
            <person name="Charusanti P."/>
            <person name="Shaw S."/>
            <person name="Blin K."/>
            <person name="Weber T."/>
        </authorList>
    </citation>
    <scope>NUCLEOTIDE SEQUENCE [LARGE SCALE GENOMIC DNA]</scope>
    <source>
        <strain evidence="10 11">NBC 01752</strain>
    </source>
</reference>
<dbReference type="InterPro" id="IPR005158">
    <property type="entry name" value="BTAD"/>
</dbReference>
<dbReference type="InterPro" id="IPR042197">
    <property type="entry name" value="Apaf_helical"/>
</dbReference>
<keyword evidence="2" id="KW-0677">Repeat</keyword>
<feature type="region of interest" description="Disordered" evidence="8">
    <location>
        <begin position="592"/>
        <end position="617"/>
    </location>
</feature>
<keyword evidence="11" id="KW-1185">Reference proteome</keyword>
<evidence type="ECO:0000256" key="3">
    <source>
        <dbReference type="ARBA" id="ARBA00023012"/>
    </source>
</evidence>
<proteinExistence type="inferred from homology"/>
<dbReference type="InterPro" id="IPR011990">
    <property type="entry name" value="TPR-like_helical_dom_sf"/>
</dbReference>
<dbReference type="PROSITE" id="PS51755">
    <property type="entry name" value="OMPR_PHOB"/>
    <property type="match status" value="1"/>
</dbReference>
<dbReference type="CDD" id="cd15831">
    <property type="entry name" value="BTAD"/>
    <property type="match status" value="1"/>
</dbReference>
<dbReference type="SUPFAM" id="SSF52540">
    <property type="entry name" value="P-loop containing nucleoside triphosphate hydrolases"/>
    <property type="match status" value="1"/>
</dbReference>
<feature type="compositionally biased region" description="Basic and acidic residues" evidence="8">
    <location>
        <begin position="592"/>
        <end position="603"/>
    </location>
</feature>
<keyword evidence="3" id="KW-0902">Two-component regulatory system</keyword>
<protein>
    <submittedName>
        <fullName evidence="10">NB-ARC domain-containing protein</fullName>
    </submittedName>
</protein>
<feature type="domain" description="OmpR/PhoB-type" evidence="9">
    <location>
        <begin position="1"/>
        <end position="79"/>
    </location>
</feature>
<feature type="DNA-binding region" description="OmpR/PhoB-type" evidence="7">
    <location>
        <begin position="1"/>
        <end position="79"/>
    </location>
</feature>
<dbReference type="Pfam" id="PF00931">
    <property type="entry name" value="NB-ARC"/>
    <property type="match status" value="1"/>
</dbReference>
<dbReference type="InterPro" id="IPR051677">
    <property type="entry name" value="AfsR-DnrI-RedD_regulator"/>
</dbReference>
<name>A0ABZ1HDM7_STRPH</name>
<evidence type="ECO:0000256" key="7">
    <source>
        <dbReference type="PROSITE-ProRule" id="PRU01091"/>
    </source>
</evidence>
<dbReference type="SMART" id="SM01043">
    <property type="entry name" value="BTAD"/>
    <property type="match status" value="1"/>
</dbReference>
<keyword evidence="6" id="KW-0804">Transcription</keyword>
<evidence type="ECO:0000256" key="8">
    <source>
        <dbReference type="SAM" id="MobiDB-lite"/>
    </source>
</evidence>
<evidence type="ECO:0000256" key="1">
    <source>
        <dbReference type="ARBA" id="ARBA00005820"/>
    </source>
</evidence>
<keyword evidence="4" id="KW-0805">Transcription regulation</keyword>
<dbReference type="InterPro" id="IPR001867">
    <property type="entry name" value="OmpR/PhoB-type_DNA-bd"/>
</dbReference>
<dbReference type="InterPro" id="IPR027417">
    <property type="entry name" value="P-loop_NTPase"/>
</dbReference>
<keyword evidence="5 7" id="KW-0238">DNA-binding</keyword>
<dbReference type="SUPFAM" id="SSF48452">
    <property type="entry name" value="TPR-like"/>
    <property type="match status" value="1"/>
</dbReference>
<dbReference type="Gene3D" id="1.10.10.10">
    <property type="entry name" value="Winged helix-like DNA-binding domain superfamily/Winged helix DNA-binding domain"/>
    <property type="match status" value="1"/>
</dbReference>
<accession>A0ABZ1HDM7</accession>
<sequence length="617" mass="67065">MTPHHKVALSGSKLRTALAALVLARGRVVPDSRLSALLWGEDPPATSAAQIQTYMSRLRQLLLDHAEVVRQRPGYLLRVPDGTREAGTWDTDVAEFEHFAARGRDAQAAGDADSAAHLLHRALAVWRGPVLGGVTEFLAEAERGRLEEMRLTVLERRIEADFALGRHAELVSELIGLTASYPLREQLCGQLMTALYRCGRQADALTVYQECRRTLTDELGIDPTPSLQRLYQSILVAAPVLATPTTAPRSEEARPARTAPAELPPALPDFTGREQEVIRLRTQLAGRQRAGTPAVGVVVGMPGVGKTSLALHVAHQLVDDYSDGQLWVDLRGTSTTPLEPVDALADLLRAMGVDSRDIPAGLAERTRLYRSTLADRRCLIVLDDAAGAWQLRPLVPAAPGCGVLVTGRTQLTALEGVRPIRLGTFTRSEATALLRSTVGEERIGADPQSAEELAEACGGLPLAVRIAGSRLAARPHWTPRGLADRLNDPRRGLDELCLADLRVRDAMEASYRRLTEPARRALLVLARPDVPAFSARTASLLLDLPLEAAQDLVELLVDDHLLQPVDGDNRGFRMHRLVRAFGLEQAARCEPGHEQHAALDRTGRPHPRLVSGRGEVA</sequence>
<evidence type="ECO:0000256" key="6">
    <source>
        <dbReference type="ARBA" id="ARBA00023163"/>
    </source>
</evidence>
<dbReference type="Pfam" id="PF03704">
    <property type="entry name" value="BTAD"/>
    <property type="match status" value="1"/>
</dbReference>
<dbReference type="Gene3D" id="1.25.40.10">
    <property type="entry name" value="Tetratricopeptide repeat domain"/>
    <property type="match status" value="1"/>
</dbReference>
<feature type="region of interest" description="Disordered" evidence="8">
    <location>
        <begin position="245"/>
        <end position="268"/>
    </location>
</feature>
<dbReference type="Gene3D" id="1.10.8.430">
    <property type="entry name" value="Helical domain of apoptotic protease-activating factors"/>
    <property type="match status" value="1"/>
</dbReference>
<dbReference type="PRINTS" id="PR00364">
    <property type="entry name" value="DISEASERSIST"/>
</dbReference>
<dbReference type="EMBL" id="CP109135">
    <property type="protein sequence ID" value="WSD16702.1"/>
    <property type="molecule type" value="Genomic_DNA"/>
</dbReference>
<dbReference type="PANTHER" id="PTHR35807:SF1">
    <property type="entry name" value="TRANSCRIPTIONAL REGULATOR REDD"/>
    <property type="match status" value="1"/>
</dbReference>
<gene>
    <name evidence="10" type="ORF">OHB35_27565</name>
</gene>
<evidence type="ECO:0000256" key="2">
    <source>
        <dbReference type="ARBA" id="ARBA00022737"/>
    </source>
</evidence>
<dbReference type="PANTHER" id="PTHR35807">
    <property type="entry name" value="TRANSCRIPTIONAL REGULATOR REDD-RELATED"/>
    <property type="match status" value="1"/>
</dbReference>